<evidence type="ECO:0000259" key="5">
    <source>
        <dbReference type="Pfam" id="PF00496"/>
    </source>
</evidence>
<comment type="caution">
    <text evidence="6">The sequence shown here is derived from an EMBL/GenBank/DDBJ whole genome shotgun (WGS) entry which is preliminary data.</text>
</comment>
<protein>
    <submittedName>
        <fullName evidence="6">Peptide/nickel transport system substrate-binding protein</fullName>
    </submittedName>
</protein>
<name>A0A2T6ASJ1_9RHOB</name>
<dbReference type="CDD" id="cd08503">
    <property type="entry name" value="PBP2_NikA_DppA_OppA_like_17"/>
    <property type="match status" value="1"/>
</dbReference>
<keyword evidence="7" id="KW-1185">Reference proteome</keyword>
<dbReference type="OrthoDB" id="9803988at2"/>
<dbReference type="InterPro" id="IPR030678">
    <property type="entry name" value="Peptide/Ni-bd"/>
</dbReference>
<dbReference type="InterPro" id="IPR039424">
    <property type="entry name" value="SBP_5"/>
</dbReference>
<dbReference type="SUPFAM" id="SSF53850">
    <property type="entry name" value="Periplasmic binding protein-like II"/>
    <property type="match status" value="1"/>
</dbReference>
<dbReference type="EMBL" id="QBKP01000015">
    <property type="protein sequence ID" value="PTX46769.1"/>
    <property type="molecule type" value="Genomic_DNA"/>
</dbReference>
<dbReference type="RefSeq" id="WP_108130119.1">
    <property type="nucleotide sequence ID" value="NZ_QBKP01000015.1"/>
</dbReference>
<evidence type="ECO:0000256" key="3">
    <source>
        <dbReference type="ARBA" id="ARBA00022448"/>
    </source>
</evidence>
<dbReference type="Gene3D" id="3.90.76.10">
    <property type="entry name" value="Dipeptide-binding Protein, Domain 1"/>
    <property type="match status" value="1"/>
</dbReference>
<dbReference type="PROSITE" id="PS51318">
    <property type="entry name" value="TAT"/>
    <property type="match status" value="1"/>
</dbReference>
<dbReference type="InterPro" id="IPR000914">
    <property type="entry name" value="SBP_5_dom"/>
</dbReference>
<dbReference type="Proteomes" id="UP000244224">
    <property type="component" value="Unassembled WGS sequence"/>
</dbReference>
<dbReference type="GO" id="GO:1904680">
    <property type="term" value="F:peptide transmembrane transporter activity"/>
    <property type="evidence" value="ECO:0007669"/>
    <property type="project" value="TreeGrafter"/>
</dbReference>
<keyword evidence="4" id="KW-0732">Signal</keyword>
<dbReference type="Gene3D" id="3.10.105.10">
    <property type="entry name" value="Dipeptide-binding Protein, Domain 3"/>
    <property type="match status" value="1"/>
</dbReference>
<evidence type="ECO:0000313" key="6">
    <source>
        <dbReference type="EMBL" id="PTX46769.1"/>
    </source>
</evidence>
<organism evidence="6 7">
    <name type="scientific">Gemmobacter caeni</name>
    <dbReference type="NCBI Taxonomy" id="589035"/>
    <lineage>
        <taxon>Bacteria</taxon>
        <taxon>Pseudomonadati</taxon>
        <taxon>Pseudomonadota</taxon>
        <taxon>Alphaproteobacteria</taxon>
        <taxon>Rhodobacterales</taxon>
        <taxon>Paracoccaceae</taxon>
        <taxon>Gemmobacter</taxon>
    </lineage>
</organism>
<dbReference type="GO" id="GO:0030288">
    <property type="term" value="C:outer membrane-bounded periplasmic space"/>
    <property type="evidence" value="ECO:0007669"/>
    <property type="project" value="UniProtKB-ARBA"/>
</dbReference>
<proteinExistence type="inferred from homology"/>
<dbReference type="InterPro" id="IPR006311">
    <property type="entry name" value="TAT_signal"/>
</dbReference>
<dbReference type="PANTHER" id="PTHR30290:SF9">
    <property type="entry name" value="OLIGOPEPTIDE-BINDING PROTEIN APPA"/>
    <property type="match status" value="1"/>
</dbReference>
<keyword evidence="3" id="KW-0813">Transport</keyword>
<dbReference type="Gene3D" id="3.40.190.10">
    <property type="entry name" value="Periplasmic binding protein-like II"/>
    <property type="match status" value="1"/>
</dbReference>
<dbReference type="AlphaFoldDB" id="A0A2T6ASJ1"/>
<dbReference type="InterPro" id="IPR023765">
    <property type="entry name" value="SBP_5_CS"/>
</dbReference>
<reference evidence="6 7" key="1">
    <citation type="submission" date="2018-04" db="EMBL/GenBank/DDBJ databases">
        <title>Genomic Encyclopedia of Archaeal and Bacterial Type Strains, Phase II (KMG-II): from individual species to whole genera.</title>
        <authorList>
            <person name="Goeker M."/>
        </authorList>
    </citation>
    <scope>NUCLEOTIDE SEQUENCE [LARGE SCALE GENOMIC DNA]</scope>
    <source>
        <strain evidence="6 7">DSM 21823</strain>
    </source>
</reference>
<dbReference type="GO" id="GO:0043190">
    <property type="term" value="C:ATP-binding cassette (ABC) transporter complex"/>
    <property type="evidence" value="ECO:0007669"/>
    <property type="project" value="InterPro"/>
</dbReference>
<accession>A0A2T6ASJ1</accession>
<dbReference type="PIRSF" id="PIRSF002741">
    <property type="entry name" value="MppA"/>
    <property type="match status" value="1"/>
</dbReference>
<evidence type="ECO:0000256" key="4">
    <source>
        <dbReference type="ARBA" id="ARBA00022729"/>
    </source>
</evidence>
<sequence length="528" mass="57425">MKDDLAKLIELIDNGGLNRRAFLGRTAAFGLTAALGTSLLPGAARADEPKKGGVLKLGLGGGESTDAIDPGLADGPVAFNVNRQWGDTIVNVAPDMTIEPSLAEAFESNEDSTVWTFRIRKGVKFHDGSEMTPEDVAATFRRHSDQNAKSGAYGIMQGISDIKVDGDNVVLTMASGNADLPYLLADYHLVVQPGGGVEDPNKGIGTGPYKIASAEPGVRYVFEKNADDWDASRGHYDSIEFLIINDTTARTAALQSGQVHMINRVDPKVAKLLSRAPGVVVTNASGRGHYVFIMHCNTAPFDNNDLRLALKYAINRQEMVDKILDGYGSVGNDIPINKSYPLFDESLPQREFSIEKAAEHYKASGHDGSPIELIVADGAFPGAVDAAALFQATAKQAGIPLEIKRVPDDGYWSDVWNVKPFCASYWGGRPVQDQMYSTAYLSTADWNDTKFFNKEFDELVLAGRAETDPEKRKEIYSKCAHILWEQGGVICPMFNDFVDAHSETVAGWIEDSNLELMNGFATAKTWFA</sequence>
<evidence type="ECO:0000256" key="2">
    <source>
        <dbReference type="ARBA" id="ARBA00005695"/>
    </source>
</evidence>
<dbReference type="Pfam" id="PF00496">
    <property type="entry name" value="SBP_bac_5"/>
    <property type="match status" value="1"/>
</dbReference>
<comment type="similarity">
    <text evidence="2">Belongs to the bacterial solute-binding protein 5 family.</text>
</comment>
<evidence type="ECO:0000256" key="1">
    <source>
        <dbReference type="ARBA" id="ARBA00004418"/>
    </source>
</evidence>
<comment type="subcellular location">
    <subcellularLocation>
        <location evidence="1">Periplasm</location>
    </subcellularLocation>
</comment>
<feature type="domain" description="Solute-binding protein family 5" evidence="5">
    <location>
        <begin position="97"/>
        <end position="447"/>
    </location>
</feature>
<dbReference type="PANTHER" id="PTHR30290">
    <property type="entry name" value="PERIPLASMIC BINDING COMPONENT OF ABC TRANSPORTER"/>
    <property type="match status" value="1"/>
</dbReference>
<dbReference type="PROSITE" id="PS01040">
    <property type="entry name" value="SBP_BACTERIAL_5"/>
    <property type="match status" value="1"/>
</dbReference>
<dbReference type="GO" id="GO:0015833">
    <property type="term" value="P:peptide transport"/>
    <property type="evidence" value="ECO:0007669"/>
    <property type="project" value="TreeGrafter"/>
</dbReference>
<gene>
    <name evidence="6" type="ORF">C8N34_11524</name>
</gene>
<evidence type="ECO:0000313" key="7">
    <source>
        <dbReference type="Proteomes" id="UP000244224"/>
    </source>
</evidence>